<accession>A0A4X1VYC9</accession>
<evidence type="ECO:0000313" key="3">
    <source>
        <dbReference type="Proteomes" id="UP000314985"/>
    </source>
</evidence>
<proteinExistence type="predicted"/>
<dbReference type="Proteomes" id="UP000314985">
    <property type="component" value="Chromosome 2"/>
</dbReference>
<dbReference type="AlphaFoldDB" id="A0A4X1VYC9"/>
<protein>
    <submittedName>
        <fullName evidence="2">Uncharacterized protein</fullName>
    </submittedName>
</protein>
<feature type="compositionally biased region" description="Low complexity" evidence="1">
    <location>
        <begin position="19"/>
        <end position="38"/>
    </location>
</feature>
<dbReference type="Ensembl" id="ENSSSCT00070055263.1">
    <property type="protein sequence ID" value="ENSSSCP00070046905.1"/>
    <property type="gene ID" value="ENSSSCG00070027561.1"/>
</dbReference>
<reference evidence="2 3" key="1">
    <citation type="submission" date="2017-08" db="EMBL/GenBank/DDBJ databases">
        <title>USMARCv1.0.</title>
        <authorList>
            <person name="Hannum G.I."/>
            <person name="Koren S."/>
            <person name="Schroeder S.G."/>
            <person name="Chin S.C."/>
            <person name="Nonneman D.J."/>
            <person name="Becker S.A."/>
            <person name="Rosen B.D."/>
            <person name="Bickhart D.M."/>
            <person name="Putnam N.H."/>
            <person name="Green R.E."/>
            <person name="Tuggle C.K."/>
            <person name="Liu H."/>
            <person name="Rohrer G.A."/>
            <person name="Warr A."/>
            <person name="Hall R."/>
            <person name="Kim K."/>
            <person name="Hume D.A."/>
            <person name="Talbot R."/>
            <person name="Chow W."/>
            <person name="Howe K."/>
            <person name="Schwartz A.S."/>
            <person name="Watson M."/>
            <person name="Archibald A.L."/>
            <person name="Phillippy A.M."/>
            <person name="Smith T.P.L."/>
        </authorList>
    </citation>
    <scope>NUCLEOTIDE SEQUENCE [LARGE SCALE GENOMIC DNA]</scope>
</reference>
<reference evidence="2" key="2">
    <citation type="submission" date="2025-05" db="UniProtKB">
        <authorList>
            <consortium name="Ensembl"/>
        </authorList>
    </citation>
    <scope>IDENTIFICATION</scope>
</reference>
<name>A0A4X1VYC9_PIG</name>
<dbReference type="Ensembl" id="ENSSSCT00070055261.1">
    <property type="protein sequence ID" value="ENSSSCP00070046902.1"/>
    <property type="gene ID" value="ENSSSCG00070027561.1"/>
</dbReference>
<feature type="compositionally biased region" description="Pro residues" evidence="1">
    <location>
        <begin position="115"/>
        <end position="130"/>
    </location>
</feature>
<organism evidence="2 3">
    <name type="scientific">Sus scrofa</name>
    <name type="common">Pig</name>
    <dbReference type="NCBI Taxonomy" id="9823"/>
    <lineage>
        <taxon>Eukaryota</taxon>
        <taxon>Metazoa</taxon>
        <taxon>Chordata</taxon>
        <taxon>Craniata</taxon>
        <taxon>Vertebrata</taxon>
        <taxon>Euteleostomi</taxon>
        <taxon>Mammalia</taxon>
        <taxon>Eutheria</taxon>
        <taxon>Laurasiatheria</taxon>
        <taxon>Artiodactyla</taxon>
        <taxon>Suina</taxon>
        <taxon>Suidae</taxon>
        <taxon>Sus</taxon>
    </lineage>
</organism>
<sequence>MGSGARAEQNAGAGGGPAEAGTARASSSGSAGPAWLAGPPFSNRPAPWAGRQRGAGDEPRADAALPLPRESNAREPGLLPPGDTGEASLKRQCPGDRAPPSAGRWPWAPGTSPGGPLPTHRPTPVPLEET</sequence>
<evidence type="ECO:0000256" key="1">
    <source>
        <dbReference type="SAM" id="MobiDB-lite"/>
    </source>
</evidence>
<feature type="region of interest" description="Disordered" evidence="1">
    <location>
        <begin position="1"/>
        <end position="130"/>
    </location>
</feature>
<evidence type="ECO:0000313" key="2">
    <source>
        <dbReference type="Ensembl" id="ENSSSCP00070046902.1"/>
    </source>
</evidence>